<dbReference type="EMBL" id="QLMG01000033">
    <property type="protein sequence ID" value="RAK13872.1"/>
    <property type="molecule type" value="Genomic_DNA"/>
</dbReference>
<keyword evidence="3" id="KW-1185">Reference proteome</keyword>
<reference evidence="2 3" key="1">
    <citation type="submission" date="2018-06" db="EMBL/GenBank/DDBJ databases">
        <title>Genomic Encyclopedia of Archaeal and Bacterial Type Strains, Phase II (KMG-II): from individual species to whole genera.</title>
        <authorList>
            <person name="Goeker M."/>
        </authorList>
    </citation>
    <scope>NUCLEOTIDE SEQUENCE [LARGE SCALE GENOMIC DNA]</scope>
    <source>
        <strain evidence="2 3">DSM 22011</strain>
    </source>
</reference>
<accession>A0A327Y0L2</accession>
<dbReference type="Gene3D" id="3.40.50.2000">
    <property type="entry name" value="Glycogen Phosphorylase B"/>
    <property type="match status" value="1"/>
</dbReference>
<comment type="caution">
    <text evidence="2">The sequence shown here is derived from an EMBL/GenBank/DDBJ whole genome shotgun (WGS) entry which is preliminary data.</text>
</comment>
<evidence type="ECO:0000259" key="1">
    <source>
        <dbReference type="Pfam" id="PF13579"/>
    </source>
</evidence>
<gene>
    <name evidence="2" type="ORF">ATI53_103318</name>
</gene>
<dbReference type="Proteomes" id="UP000249165">
    <property type="component" value="Unassembled WGS sequence"/>
</dbReference>
<evidence type="ECO:0000313" key="3">
    <source>
        <dbReference type="Proteomes" id="UP000249165"/>
    </source>
</evidence>
<feature type="domain" description="Glycosyltransferase subfamily 4-like N-terminal" evidence="1">
    <location>
        <begin position="56"/>
        <end position="177"/>
    </location>
</feature>
<dbReference type="AlphaFoldDB" id="A0A327Y0L2"/>
<evidence type="ECO:0000313" key="2">
    <source>
        <dbReference type="EMBL" id="RAK13872.1"/>
    </source>
</evidence>
<organism evidence="2 3">
    <name type="scientific">Salipiger aestuarii</name>
    <dbReference type="NCBI Taxonomy" id="568098"/>
    <lineage>
        <taxon>Bacteria</taxon>
        <taxon>Pseudomonadati</taxon>
        <taxon>Pseudomonadota</taxon>
        <taxon>Alphaproteobacteria</taxon>
        <taxon>Rhodobacterales</taxon>
        <taxon>Roseobacteraceae</taxon>
        <taxon>Salipiger</taxon>
    </lineage>
</organism>
<dbReference type="OrthoDB" id="7973140at2"/>
<protein>
    <submittedName>
        <fullName evidence="2">Succinoglycan biosynthesis protein ExoL</fullName>
    </submittedName>
</protein>
<proteinExistence type="predicted"/>
<sequence length="387" mass="42466">MSDARPKLIVFGFDAAEAAQIRRMRSYLDCGFDVMGFMMRRANMNLDFNPFWENVHLFRTRNGGLPWRAAAVVGSVFKVLMNRRKLAGADAIIARNLDLLAVAVAAQAMTRPNPPVIYECLDIHDLMTDPGIKGRVTRALERALLARTSALIISSPAFLREYFAPVQNWDGPVALIENKLWIEDGGPERPAPRVGSAPSEWTADAPLRLAWVGTLRCARSLAILAETADRMGDGVRIALHGAVHHHAVPEFEATLGACPNMTWHGAYAYPDDLAPIYAASDLVWAQDLWQWGTNSTWLLPNRIYEASYFGCPSIAVAGTETGRRVENGLGWTVPEPSAEALCALLARLSPADVFARRQALLTRPASEFRQTAEEITNALHIGLAAPA</sequence>
<dbReference type="RefSeq" id="WP_009507359.1">
    <property type="nucleotide sequence ID" value="NZ_LIGK01000034.1"/>
</dbReference>
<dbReference type="InterPro" id="IPR028098">
    <property type="entry name" value="Glyco_trans_4-like_N"/>
</dbReference>
<name>A0A327Y0L2_9RHOB</name>
<dbReference type="Pfam" id="PF13579">
    <property type="entry name" value="Glyco_trans_4_4"/>
    <property type="match status" value="1"/>
</dbReference>
<dbReference type="GO" id="GO:0016757">
    <property type="term" value="F:glycosyltransferase activity"/>
    <property type="evidence" value="ECO:0007669"/>
    <property type="project" value="UniProtKB-ARBA"/>
</dbReference>
<dbReference type="SUPFAM" id="SSF53756">
    <property type="entry name" value="UDP-Glycosyltransferase/glycogen phosphorylase"/>
    <property type="match status" value="1"/>
</dbReference>